<dbReference type="GO" id="GO:0045259">
    <property type="term" value="C:proton-transporting ATP synthase complex"/>
    <property type="evidence" value="ECO:0007669"/>
    <property type="project" value="InterPro"/>
</dbReference>
<evidence type="ECO:0000256" key="1">
    <source>
        <dbReference type="ARBA" id="ARBA00009502"/>
    </source>
</evidence>
<dbReference type="Pfam" id="PF04627">
    <property type="entry name" value="ATP-synt_Eps"/>
    <property type="match status" value="1"/>
</dbReference>
<dbReference type="RefSeq" id="XP_018292061.1">
    <property type="nucleotide sequence ID" value="XM_018431452.1"/>
</dbReference>
<accession>A0A163AK34</accession>
<comment type="similarity">
    <text evidence="1">Belongs to the eukaryotic ATPase epsilon family.</text>
</comment>
<dbReference type="GO" id="GO:0005743">
    <property type="term" value="C:mitochondrial inner membrane"/>
    <property type="evidence" value="ECO:0007669"/>
    <property type="project" value="InterPro"/>
</dbReference>
<proteinExistence type="inferred from homology"/>
<dbReference type="Gene3D" id="1.10.1620.20">
    <property type="entry name" value="ATP synthase, F1 complex, epsilon subunit superfamily, mitochondrial"/>
    <property type="match status" value="1"/>
</dbReference>
<evidence type="ECO:0000313" key="3">
    <source>
        <dbReference type="Proteomes" id="UP000077315"/>
    </source>
</evidence>
<sequence length="64" mass="7431">MSTWESTGIKYLKYVSICARALRNGLKDDLRANAQRLNENGPKFTKWEAGRLKEQKYITTPKLQ</sequence>
<dbReference type="InterPro" id="IPR036742">
    <property type="entry name" value="ATP_synth_F1_esu_sf_mt"/>
</dbReference>
<name>A0A163AK34_PHYB8</name>
<organism evidence="2 3">
    <name type="scientific">Phycomyces blakesleeanus (strain ATCC 8743b / DSM 1359 / FGSC 10004 / NBRC 33097 / NRRL 1555)</name>
    <dbReference type="NCBI Taxonomy" id="763407"/>
    <lineage>
        <taxon>Eukaryota</taxon>
        <taxon>Fungi</taxon>
        <taxon>Fungi incertae sedis</taxon>
        <taxon>Mucoromycota</taxon>
        <taxon>Mucoromycotina</taxon>
        <taxon>Mucoromycetes</taxon>
        <taxon>Mucorales</taxon>
        <taxon>Phycomycetaceae</taxon>
        <taxon>Phycomyces</taxon>
    </lineage>
</organism>
<dbReference type="Proteomes" id="UP000077315">
    <property type="component" value="Unassembled WGS sequence"/>
</dbReference>
<dbReference type="EMBL" id="KV440980">
    <property type="protein sequence ID" value="OAD74021.1"/>
    <property type="molecule type" value="Genomic_DNA"/>
</dbReference>
<dbReference type="GO" id="GO:0046933">
    <property type="term" value="F:proton-transporting ATP synthase activity, rotational mechanism"/>
    <property type="evidence" value="ECO:0007669"/>
    <property type="project" value="InterPro"/>
</dbReference>
<dbReference type="OrthoDB" id="269124at2759"/>
<dbReference type="CDD" id="cd12153">
    <property type="entry name" value="F1-ATPase_epsilon"/>
    <property type="match status" value="1"/>
</dbReference>
<dbReference type="GeneID" id="28992358"/>
<dbReference type="VEuPathDB" id="FungiDB:PHYBLDRAFT_145485"/>
<evidence type="ECO:0000313" key="2">
    <source>
        <dbReference type="EMBL" id="OAD74021.1"/>
    </source>
</evidence>
<protein>
    <submittedName>
        <fullName evidence="2">ATP synthase F1 subcomplex epsilon subunit ATP15</fullName>
    </submittedName>
</protein>
<dbReference type="InParanoid" id="A0A163AK34"/>
<dbReference type="AlphaFoldDB" id="A0A163AK34"/>
<dbReference type="SUPFAM" id="SSF48690">
    <property type="entry name" value="Epsilon subunit of mitochondrial F1F0-ATP synthase"/>
    <property type="match status" value="1"/>
</dbReference>
<dbReference type="InterPro" id="IPR006721">
    <property type="entry name" value="ATP_synth_F1_esu_mt"/>
</dbReference>
<gene>
    <name evidence="2" type="primary">ATP15_2</name>
    <name evidence="2" type="ORF">PHYBLDRAFT_145485</name>
</gene>
<dbReference type="STRING" id="763407.A0A163AK34"/>
<keyword evidence="3" id="KW-1185">Reference proteome</keyword>
<dbReference type="SMR" id="A0A163AK34"/>
<reference evidence="3" key="1">
    <citation type="submission" date="2015-06" db="EMBL/GenBank/DDBJ databases">
        <title>Expansion of signal transduction pathways in fungi by whole-genome duplication.</title>
        <authorList>
            <consortium name="DOE Joint Genome Institute"/>
            <person name="Corrochano L.M."/>
            <person name="Kuo A."/>
            <person name="Marcet-Houben M."/>
            <person name="Polaino S."/>
            <person name="Salamov A."/>
            <person name="Villalobos J.M."/>
            <person name="Alvarez M.I."/>
            <person name="Avalos J."/>
            <person name="Benito E.P."/>
            <person name="Benoit I."/>
            <person name="Burger G."/>
            <person name="Camino L.P."/>
            <person name="Canovas D."/>
            <person name="Cerda-Olmedo E."/>
            <person name="Cheng J.-F."/>
            <person name="Dominguez A."/>
            <person name="Elias M."/>
            <person name="Eslava A.P."/>
            <person name="Glaser F."/>
            <person name="Grimwood J."/>
            <person name="Gutierrez G."/>
            <person name="Heitman J."/>
            <person name="Henrissat B."/>
            <person name="Iturriaga E.A."/>
            <person name="Lang B.F."/>
            <person name="Lavin J.L."/>
            <person name="Lee S."/>
            <person name="Li W."/>
            <person name="Lindquist E."/>
            <person name="Lopez-Garcia S."/>
            <person name="Luque E.M."/>
            <person name="Marcos A.T."/>
            <person name="Martin J."/>
            <person name="McCluskey K."/>
            <person name="Medina H.R."/>
            <person name="Miralles-Duran A."/>
            <person name="Miyazaki A."/>
            <person name="Munoz-Torres E."/>
            <person name="Oguiza J.A."/>
            <person name="Ohm R."/>
            <person name="Olmedo M."/>
            <person name="Orejas M."/>
            <person name="Ortiz-Castellanos L."/>
            <person name="Pisabarro A.G."/>
            <person name="Rodriguez-Romero J."/>
            <person name="Ruiz-Herrera J."/>
            <person name="Ruiz-Vazquez R."/>
            <person name="Sanz C."/>
            <person name="Schackwitz W."/>
            <person name="Schmutz J."/>
            <person name="Shahriari M."/>
            <person name="Shelest E."/>
            <person name="Silva-Franco F."/>
            <person name="Soanes D."/>
            <person name="Syed K."/>
            <person name="Tagua V.G."/>
            <person name="Talbot N.J."/>
            <person name="Thon M."/>
            <person name="De vries R.P."/>
            <person name="Wiebenga A."/>
            <person name="Yadav J.S."/>
            <person name="Braun E.L."/>
            <person name="Baker S."/>
            <person name="Garre V."/>
            <person name="Horwitz B."/>
            <person name="Torres-Martinez S."/>
            <person name="Idnurm A."/>
            <person name="Herrera-Estrella A."/>
            <person name="Gabaldon T."/>
            <person name="Grigoriev I.V."/>
        </authorList>
    </citation>
    <scope>NUCLEOTIDE SEQUENCE [LARGE SCALE GENOMIC DNA]</scope>
    <source>
        <strain evidence="3">NRRL 1555(-)</strain>
    </source>
</reference>